<dbReference type="AlphaFoldDB" id="A0A8J7CEE9"/>
<protein>
    <submittedName>
        <fullName evidence="2">Rdx family protein</fullName>
    </submittedName>
</protein>
<reference evidence="2 3" key="1">
    <citation type="submission" date="2020-08" db="EMBL/GenBank/DDBJ databases">
        <title>Acidobacteriota in marine sediments use diverse sulfur dissimilation pathways.</title>
        <authorList>
            <person name="Wasmund K."/>
        </authorList>
    </citation>
    <scope>NUCLEOTIDE SEQUENCE [LARGE SCALE GENOMIC DNA]</scope>
    <source>
        <strain evidence="2">MAG AM4</strain>
    </source>
</reference>
<sequence length="53" mass="5605">MAAELKKALGIDAELIASGGGVFEVTVDGNKIFSKKALDRFPEDGEILKLIGE</sequence>
<comment type="caution">
    <text evidence="2">The sequence shown here is derived from an EMBL/GenBank/DDBJ whole genome shotgun (WGS) entry which is preliminary data.</text>
</comment>
<dbReference type="Gene3D" id="3.40.30.10">
    <property type="entry name" value="Glutaredoxin"/>
    <property type="match status" value="1"/>
</dbReference>
<dbReference type="Proteomes" id="UP000648239">
    <property type="component" value="Unassembled WGS sequence"/>
</dbReference>
<dbReference type="InterPro" id="IPR011893">
    <property type="entry name" value="Selenoprotein_Rdx-typ"/>
</dbReference>
<dbReference type="NCBIfam" id="TIGR02174">
    <property type="entry name" value="CXXU_selWTH"/>
    <property type="match status" value="1"/>
</dbReference>
<evidence type="ECO:0000313" key="2">
    <source>
        <dbReference type="EMBL" id="MBD3868159.1"/>
    </source>
</evidence>
<accession>A0A8J7CEE9</accession>
<gene>
    <name evidence="2" type="ORF">IFK94_08535</name>
</gene>
<dbReference type="InterPro" id="IPR036249">
    <property type="entry name" value="Thioredoxin-like_sf"/>
</dbReference>
<dbReference type="Pfam" id="PF10262">
    <property type="entry name" value="Rdx"/>
    <property type="match status" value="1"/>
</dbReference>
<evidence type="ECO:0000313" key="3">
    <source>
        <dbReference type="Proteomes" id="UP000648239"/>
    </source>
</evidence>
<name>A0A8J7CEE9_9BACT</name>
<dbReference type="SUPFAM" id="SSF52833">
    <property type="entry name" value="Thioredoxin-like"/>
    <property type="match status" value="1"/>
</dbReference>
<keyword evidence="1" id="KW-0676">Redox-active center</keyword>
<dbReference type="EMBL" id="JACXWD010000024">
    <property type="protein sequence ID" value="MBD3868159.1"/>
    <property type="molecule type" value="Genomic_DNA"/>
</dbReference>
<organism evidence="2 3">
    <name type="scientific">Candidatus Polarisedimenticola svalbardensis</name>
    <dbReference type="NCBI Taxonomy" id="2886004"/>
    <lineage>
        <taxon>Bacteria</taxon>
        <taxon>Pseudomonadati</taxon>
        <taxon>Acidobacteriota</taxon>
        <taxon>Candidatus Polarisedimenticolia</taxon>
        <taxon>Candidatus Polarisedimenticolales</taxon>
        <taxon>Candidatus Polarisedimenticolaceae</taxon>
        <taxon>Candidatus Polarisedimenticola</taxon>
    </lineage>
</organism>
<evidence type="ECO:0000256" key="1">
    <source>
        <dbReference type="ARBA" id="ARBA00023284"/>
    </source>
</evidence>
<proteinExistence type="predicted"/>